<dbReference type="Proteomes" id="UP000053854">
    <property type="component" value="Unassembled WGS sequence"/>
</dbReference>
<gene>
    <name evidence="1" type="ORF">N338_02169</name>
</gene>
<keyword evidence="2" id="KW-1185">Reference proteome</keyword>
<evidence type="ECO:0000313" key="1">
    <source>
        <dbReference type="EMBL" id="KFZ67036.1"/>
    </source>
</evidence>
<dbReference type="EMBL" id="KL278502">
    <property type="protein sequence ID" value="KFZ67036.1"/>
    <property type="molecule type" value="Genomic_DNA"/>
</dbReference>
<organism evidence="1 2">
    <name type="scientific">Podiceps cristatus</name>
    <name type="common">Great crested grebe</name>
    <dbReference type="NCBI Taxonomy" id="345573"/>
    <lineage>
        <taxon>Eukaryota</taxon>
        <taxon>Metazoa</taxon>
        <taxon>Chordata</taxon>
        <taxon>Craniata</taxon>
        <taxon>Vertebrata</taxon>
        <taxon>Euteleostomi</taxon>
        <taxon>Archelosauria</taxon>
        <taxon>Archosauria</taxon>
        <taxon>Dinosauria</taxon>
        <taxon>Saurischia</taxon>
        <taxon>Theropoda</taxon>
        <taxon>Coelurosauria</taxon>
        <taxon>Aves</taxon>
        <taxon>Neognathae</taxon>
        <taxon>Neoaves</taxon>
        <taxon>Mirandornithes</taxon>
        <taxon>Podicipediformes</taxon>
        <taxon>Podicipedidae</taxon>
        <taxon>Podiceps</taxon>
    </lineage>
</organism>
<protein>
    <recommendedName>
        <fullName evidence="3">Nidogen G2 beta-barrel domain-containing protein</fullName>
    </recommendedName>
</protein>
<sequence>DLRKKFFPTRVVRPWHRLPRAAVAALSLEGFKARLDGALSHLV</sequence>
<feature type="non-terminal residue" evidence="1">
    <location>
        <position position="43"/>
    </location>
</feature>
<reference evidence="1 2" key="1">
    <citation type="submission" date="2014-04" db="EMBL/GenBank/DDBJ databases">
        <title>Genome evolution of avian class.</title>
        <authorList>
            <person name="Zhang G."/>
            <person name="Li C."/>
        </authorList>
    </citation>
    <scope>NUCLEOTIDE SEQUENCE [LARGE SCALE GENOMIC DNA]</scope>
    <source>
        <strain evidence="1">BGI_N338</strain>
    </source>
</reference>
<evidence type="ECO:0008006" key="3">
    <source>
        <dbReference type="Google" id="ProtNLM"/>
    </source>
</evidence>
<evidence type="ECO:0000313" key="2">
    <source>
        <dbReference type="Proteomes" id="UP000053854"/>
    </source>
</evidence>
<feature type="non-terminal residue" evidence="1">
    <location>
        <position position="1"/>
    </location>
</feature>
<name>A0A094NKP2_PODCR</name>
<dbReference type="AlphaFoldDB" id="A0A094NKP2"/>
<proteinExistence type="predicted"/>
<accession>A0A094NKP2</accession>
<dbReference type="OrthoDB" id="276744at2759"/>